<organism evidence="2 3">
    <name type="scientific">Drosophila madeirensis</name>
    <name type="common">Fruit fly</name>
    <dbReference type="NCBI Taxonomy" id="30013"/>
    <lineage>
        <taxon>Eukaryota</taxon>
        <taxon>Metazoa</taxon>
        <taxon>Ecdysozoa</taxon>
        <taxon>Arthropoda</taxon>
        <taxon>Hexapoda</taxon>
        <taxon>Insecta</taxon>
        <taxon>Pterygota</taxon>
        <taxon>Neoptera</taxon>
        <taxon>Endopterygota</taxon>
        <taxon>Diptera</taxon>
        <taxon>Brachycera</taxon>
        <taxon>Muscomorpha</taxon>
        <taxon>Ephydroidea</taxon>
        <taxon>Drosophilidae</taxon>
        <taxon>Drosophila</taxon>
        <taxon>Sophophora</taxon>
    </lineage>
</organism>
<sequence>MLCSRISRFPGPARTAETQLEWNRPPFELCDEWCMLMAFIISICEQFLLMEYIAFIFFSPFTWRNHMHNVRQRQRYSKRSLQTFSSIYSIRNGLGSSACRRNREFD</sequence>
<keyword evidence="1" id="KW-0472">Membrane</keyword>
<evidence type="ECO:0000313" key="2">
    <source>
        <dbReference type="EMBL" id="BFG00553.1"/>
    </source>
</evidence>
<proteinExistence type="predicted"/>
<reference evidence="2 3" key="1">
    <citation type="submission" date="2024-02" db="EMBL/GenBank/DDBJ databases">
        <title>A chromosome-level genome assembly of Drosophila madeirensis, a fruit fly species endemic to Madeira island.</title>
        <authorList>
            <person name="Tomihara K."/>
            <person name="Llopart A."/>
            <person name="Yamamoto D."/>
        </authorList>
    </citation>
    <scope>NUCLEOTIDE SEQUENCE [LARGE SCALE GENOMIC DNA]</scope>
    <source>
        <strain evidence="2 3">RF1</strain>
    </source>
</reference>
<feature type="transmembrane region" description="Helical" evidence="1">
    <location>
        <begin position="35"/>
        <end position="58"/>
    </location>
</feature>
<gene>
    <name evidence="2" type="ORF">DMAD_00521</name>
</gene>
<evidence type="ECO:0000313" key="3">
    <source>
        <dbReference type="Proteomes" id="UP001500889"/>
    </source>
</evidence>
<dbReference type="Proteomes" id="UP001500889">
    <property type="component" value="Chromosome A"/>
</dbReference>
<keyword evidence="1" id="KW-1133">Transmembrane helix</keyword>
<protein>
    <submittedName>
        <fullName evidence="2">Uncharacterized protein</fullName>
    </submittedName>
</protein>
<accession>A0AAU9FXW8</accession>
<keyword evidence="1" id="KW-0812">Transmembrane</keyword>
<keyword evidence="3" id="KW-1185">Reference proteome</keyword>
<name>A0AAU9FXW8_DROMD</name>
<evidence type="ECO:0000256" key="1">
    <source>
        <dbReference type="SAM" id="Phobius"/>
    </source>
</evidence>
<dbReference type="AlphaFoldDB" id="A0AAU9FXW8"/>
<dbReference type="EMBL" id="AP029266">
    <property type="protein sequence ID" value="BFG00553.1"/>
    <property type="molecule type" value="Genomic_DNA"/>
</dbReference>